<dbReference type="CDD" id="cd12499">
    <property type="entry name" value="RRM_EcCsdA_like"/>
    <property type="match status" value="1"/>
</dbReference>
<dbReference type="Pfam" id="PF25399">
    <property type="entry name" value="DeaD_dimer"/>
    <property type="match status" value="1"/>
</dbReference>
<dbReference type="Gene3D" id="3.40.50.300">
    <property type="entry name" value="P-loop containing nucleotide triphosphate hydrolases"/>
    <property type="match status" value="2"/>
</dbReference>
<feature type="compositionally biased region" description="Acidic residues" evidence="11">
    <location>
        <begin position="53"/>
        <end position="65"/>
    </location>
</feature>
<keyword evidence="1 9" id="KW-0963">Cytoplasm</keyword>
<evidence type="ECO:0000313" key="16">
    <source>
        <dbReference type="Proteomes" id="UP000658613"/>
    </source>
</evidence>
<dbReference type="RefSeq" id="WP_231375344.1">
    <property type="nucleotide sequence ID" value="NZ_CP046980.1"/>
</dbReference>
<evidence type="ECO:0000256" key="1">
    <source>
        <dbReference type="ARBA" id="ARBA00022490"/>
    </source>
</evidence>
<feature type="domain" description="DEAD-box RNA helicase Q" evidence="14">
    <location>
        <begin position="155"/>
        <end position="183"/>
    </location>
</feature>
<comment type="similarity">
    <text evidence="9">Belongs to the DEAD box helicase family. DeaD/CsdA subfamily.</text>
</comment>
<keyword evidence="4 9" id="KW-0347">Helicase</keyword>
<organism evidence="15 16">
    <name type="scientific">Corynebacterium aquatimens</name>
    <dbReference type="NCBI Taxonomy" id="1190508"/>
    <lineage>
        <taxon>Bacteria</taxon>
        <taxon>Bacillati</taxon>
        <taxon>Actinomycetota</taxon>
        <taxon>Actinomycetes</taxon>
        <taxon>Mycobacteriales</taxon>
        <taxon>Corynebacteriaceae</taxon>
        <taxon>Corynebacterium</taxon>
    </lineage>
</organism>
<keyword evidence="16" id="KW-1185">Reference proteome</keyword>
<dbReference type="SMART" id="SM00490">
    <property type="entry name" value="HELICc"/>
    <property type="match status" value="1"/>
</dbReference>
<dbReference type="InterPro" id="IPR001650">
    <property type="entry name" value="Helicase_C-like"/>
</dbReference>
<feature type="region of interest" description="Disordered" evidence="11">
    <location>
        <begin position="716"/>
        <end position="815"/>
    </location>
</feature>
<dbReference type="Proteomes" id="UP000658613">
    <property type="component" value="Unassembled WGS sequence"/>
</dbReference>
<dbReference type="PROSITE" id="PS51194">
    <property type="entry name" value="HELICASE_CTER"/>
    <property type="match status" value="1"/>
</dbReference>
<dbReference type="CDD" id="cd00268">
    <property type="entry name" value="DEADc"/>
    <property type="match status" value="1"/>
</dbReference>
<dbReference type="PROSITE" id="PS51195">
    <property type="entry name" value="Q_MOTIF"/>
    <property type="match status" value="1"/>
</dbReference>
<dbReference type="PANTHER" id="PTHR47963:SF8">
    <property type="entry name" value="ATP-DEPENDENT RNA HELICASE DEAD"/>
    <property type="match status" value="1"/>
</dbReference>
<dbReference type="FunFam" id="3.40.50.300:FF:000108">
    <property type="entry name" value="ATP-dependent RNA helicase RhlE"/>
    <property type="match status" value="1"/>
</dbReference>
<dbReference type="Gene3D" id="3.30.70.330">
    <property type="match status" value="1"/>
</dbReference>
<evidence type="ECO:0000256" key="8">
    <source>
        <dbReference type="ARBA" id="ARBA00047984"/>
    </source>
</evidence>
<evidence type="ECO:0000256" key="5">
    <source>
        <dbReference type="ARBA" id="ARBA00022840"/>
    </source>
</evidence>
<dbReference type="InterPro" id="IPR011545">
    <property type="entry name" value="DEAD/DEAH_box_helicase_dom"/>
</dbReference>
<feature type="compositionally biased region" description="Basic and acidic residues" evidence="11">
    <location>
        <begin position="717"/>
        <end position="762"/>
    </location>
</feature>
<dbReference type="HAMAP" id="MF_00964">
    <property type="entry name" value="DEAD_helicase_DeaD"/>
    <property type="match status" value="1"/>
</dbReference>
<sequence>MNNDENAQFDESVDVDNAQENVNAAEATDTPDETTEQILTVDDLVGSDLNDSLAEETADGTDDSADSSTNATELPEIQVEPEGPIVDEAEAGKDSETPEIQVEPEGPLIDAEGYDTAETVEGDDAAQTVEGDDAGDADDDTDDDDADESRDGDGEGFTGLSLPSNVLAAVERVGFENPSPIQEQTIPLLMEGRDVVGLAQTGTGKTAAFALPILSRINKDERHPQALVLAPTRELALQVADSFQSFADHLGNISILPIYGGQAYGVQLSGLRRGAQIIVGTPGRVIDHLERGSLDISNLRFLVLDEADEMLNMGFQEDVERILEDTPDEKQVALFSATMPNAIRRISKQYLDDPAEVTVKSETRTNTNISQRYLFTPGRNKMDALTRVLEVAEFEAMIIFVRTKNDTEEVAQNLREQGFAAAAINGDIPQQQRERTVDQLRDGRIDILVATDVAARGLDVERISHVLNYDIPRDTESYVHRIGRTGRAGRSGKALLFVTPRERRMLRSIEKVTGARIEEVDLPTVDQVNDARKAKFADSITASLDAKQIDLFKELVQNYSEANGVAMEDIAAALAAQAQGEAEFLMKEQPKSKKDRRDREKWDREDRFDRDRGDRGGRGKRDRFDRDDRGDRGGRKFDRQQDSENFDTYRLDVGKRQHVRPGGIVGALANEGGLTNKDFGRITIGGDFSLVELPKNLDPAVLDRLSDTRISGQLINIKRDTGAPSRDRGGYRDRGYRDRDDDRRGGYRDRGYRDRDDRDNRGGRGGHGGFRGRDDDRRGGYRDRDDDHRGGYRGGRDRDWDSRDRGRNKKKGWRD</sequence>
<dbReference type="InterPro" id="IPR057325">
    <property type="entry name" value="DeaD_dimer"/>
</dbReference>
<evidence type="ECO:0000256" key="6">
    <source>
        <dbReference type="ARBA" id="ARBA00022884"/>
    </source>
</evidence>
<feature type="region of interest" description="Disordered" evidence="11">
    <location>
        <begin position="120"/>
        <end position="161"/>
    </location>
</feature>
<feature type="compositionally biased region" description="Basic residues" evidence="11">
    <location>
        <begin position="806"/>
        <end position="815"/>
    </location>
</feature>
<dbReference type="SUPFAM" id="SSF52540">
    <property type="entry name" value="P-loop containing nucleoside triphosphate hydrolases"/>
    <property type="match status" value="1"/>
</dbReference>
<dbReference type="Pfam" id="PF03880">
    <property type="entry name" value="DbpA"/>
    <property type="match status" value="1"/>
</dbReference>
<proteinExistence type="inferred from homology"/>
<accession>A0A931DTU1</accession>
<keyword evidence="2 9" id="KW-0547">Nucleotide-binding</keyword>
<comment type="catalytic activity">
    <reaction evidence="8 9">
        <text>ATP + H2O = ADP + phosphate + H(+)</text>
        <dbReference type="Rhea" id="RHEA:13065"/>
        <dbReference type="ChEBI" id="CHEBI:15377"/>
        <dbReference type="ChEBI" id="CHEBI:15378"/>
        <dbReference type="ChEBI" id="CHEBI:30616"/>
        <dbReference type="ChEBI" id="CHEBI:43474"/>
        <dbReference type="ChEBI" id="CHEBI:456216"/>
        <dbReference type="EC" id="3.6.4.13"/>
    </reaction>
</comment>
<dbReference type="PROSITE" id="PS51192">
    <property type="entry name" value="HELICASE_ATP_BIND_1"/>
    <property type="match status" value="1"/>
</dbReference>
<dbReference type="InterPro" id="IPR050547">
    <property type="entry name" value="DEAD_box_RNA_helicases"/>
</dbReference>
<name>A0A931DTU1_9CORY</name>
<evidence type="ECO:0000256" key="11">
    <source>
        <dbReference type="SAM" id="MobiDB-lite"/>
    </source>
</evidence>
<dbReference type="GO" id="GO:0016787">
    <property type="term" value="F:hydrolase activity"/>
    <property type="evidence" value="ECO:0007669"/>
    <property type="project" value="UniProtKB-KW"/>
</dbReference>
<dbReference type="CDD" id="cd18787">
    <property type="entry name" value="SF2_C_DEAD"/>
    <property type="match status" value="1"/>
</dbReference>
<dbReference type="PROSITE" id="PS00039">
    <property type="entry name" value="DEAD_ATP_HELICASE"/>
    <property type="match status" value="1"/>
</dbReference>
<dbReference type="AlphaFoldDB" id="A0A931DTU1"/>
<dbReference type="GO" id="GO:0000027">
    <property type="term" value="P:ribosomal large subunit assembly"/>
    <property type="evidence" value="ECO:0007669"/>
    <property type="project" value="UniProtKB-UniRule"/>
</dbReference>
<evidence type="ECO:0000256" key="2">
    <source>
        <dbReference type="ARBA" id="ARBA00022741"/>
    </source>
</evidence>
<evidence type="ECO:0000259" key="14">
    <source>
        <dbReference type="PROSITE" id="PS51195"/>
    </source>
</evidence>
<dbReference type="EC" id="3.6.4.13" evidence="9"/>
<feature type="compositionally biased region" description="Acidic residues" evidence="11">
    <location>
        <begin position="120"/>
        <end position="150"/>
    </location>
</feature>
<evidence type="ECO:0000256" key="4">
    <source>
        <dbReference type="ARBA" id="ARBA00022806"/>
    </source>
</evidence>
<evidence type="ECO:0000259" key="13">
    <source>
        <dbReference type="PROSITE" id="PS51194"/>
    </source>
</evidence>
<feature type="compositionally biased region" description="Basic and acidic residues" evidence="11">
    <location>
        <begin position="771"/>
        <end position="805"/>
    </location>
</feature>
<keyword evidence="7 9" id="KW-0346">Stress response</keyword>
<dbReference type="InterPro" id="IPR028618">
    <property type="entry name" value="DEAD_helicase_DeaD"/>
</dbReference>
<dbReference type="InterPro" id="IPR027417">
    <property type="entry name" value="P-loop_NTPase"/>
</dbReference>
<evidence type="ECO:0000313" key="15">
    <source>
        <dbReference type="EMBL" id="MBG6121329.1"/>
    </source>
</evidence>
<keyword evidence="3 9" id="KW-0378">Hydrolase</keyword>
<dbReference type="InterPro" id="IPR005580">
    <property type="entry name" value="DbpA/CsdA_RNA-bd_dom"/>
</dbReference>
<reference evidence="15" key="1">
    <citation type="submission" date="2020-11" db="EMBL/GenBank/DDBJ databases">
        <title>Sequencing the genomes of 1000 actinobacteria strains.</title>
        <authorList>
            <person name="Klenk H.-P."/>
        </authorList>
    </citation>
    <scope>NUCLEOTIDE SEQUENCE</scope>
    <source>
        <strain evidence="15">DSM 45632</strain>
    </source>
</reference>
<comment type="function">
    <text evidence="9">DEAD-box RNA helicase involved in various cellular processes at low temperature, including ribosome biogenesis, mRNA degradation and translation initiation.</text>
</comment>
<feature type="short sequence motif" description="Q motif" evidence="10">
    <location>
        <begin position="155"/>
        <end position="183"/>
    </location>
</feature>
<comment type="subcellular location">
    <subcellularLocation>
        <location evidence="9">Cytoplasm</location>
    </subcellularLocation>
</comment>
<dbReference type="GO" id="GO:0005524">
    <property type="term" value="F:ATP binding"/>
    <property type="evidence" value="ECO:0007669"/>
    <property type="project" value="UniProtKB-UniRule"/>
</dbReference>
<dbReference type="EMBL" id="JADOUE010000001">
    <property type="protein sequence ID" value="MBG6121329.1"/>
    <property type="molecule type" value="Genomic_DNA"/>
</dbReference>
<feature type="region of interest" description="Disordered" evidence="11">
    <location>
        <begin position="584"/>
        <end position="652"/>
    </location>
</feature>
<keyword evidence="5 9" id="KW-0067">ATP-binding</keyword>
<feature type="domain" description="Helicase C-terminal" evidence="13">
    <location>
        <begin position="384"/>
        <end position="528"/>
    </location>
</feature>
<evidence type="ECO:0000259" key="12">
    <source>
        <dbReference type="PROSITE" id="PS51192"/>
    </source>
</evidence>
<dbReference type="PANTHER" id="PTHR47963">
    <property type="entry name" value="DEAD-BOX ATP-DEPENDENT RNA HELICASE 47, MITOCHONDRIAL"/>
    <property type="match status" value="1"/>
</dbReference>
<comment type="caution">
    <text evidence="15">The sequence shown here is derived from an EMBL/GenBank/DDBJ whole genome shotgun (WGS) entry which is preliminary data.</text>
</comment>
<dbReference type="Pfam" id="PF00270">
    <property type="entry name" value="DEAD"/>
    <property type="match status" value="1"/>
</dbReference>
<dbReference type="SMART" id="SM00487">
    <property type="entry name" value="DEXDc"/>
    <property type="match status" value="1"/>
</dbReference>
<dbReference type="GO" id="GO:0006401">
    <property type="term" value="P:RNA catabolic process"/>
    <property type="evidence" value="ECO:0007669"/>
    <property type="project" value="UniProtKB-UniRule"/>
</dbReference>
<keyword evidence="6 9" id="KW-0694">RNA-binding</keyword>
<protein>
    <recommendedName>
        <fullName evidence="9">ATP-dependent RNA helicase DeaD</fullName>
        <ecNumber evidence="9">3.6.4.13</ecNumber>
    </recommendedName>
    <alternativeName>
        <fullName evidence="9">Cold-shock DEAD box protein A</fullName>
    </alternativeName>
</protein>
<evidence type="ECO:0000256" key="7">
    <source>
        <dbReference type="ARBA" id="ARBA00023016"/>
    </source>
</evidence>
<dbReference type="InterPro" id="IPR034415">
    <property type="entry name" value="CsdA_RRM"/>
</dbReference>
<evidence type="ECO:0000256" key="3">
    <source>
        <dbReference type="ARBA" id="ARBA00022801"/>
    </source>
</evidence>
<dbReference type="InterPro" id="IPR012677">
    <property type="entry name" value="Nucleotide-bd_a/b_plait_sf"/>
</dbReference>
<feature type="region of interest" description="Disordered" evidence="11">
    <location>
        <begin position="1"/>
        <end position="108"/>
    </location>
</feature>
<dbReference type="GO" id="GO:0070417">
    <property type="term" value="P:cellular response to cold"/>
    <property type="evidence" value="ECO:0007669"/>
    <property type="project" value="InterPro"/>
</dbReference>
<dbReference type="Pfam" id="PF00271">
    <property type="entry name" value="Helicase_C"/>
    <property type="match status" value="1"/>
</dbReference>
<evidence type="ECO:0000256" key="10">
    <source>
        <dbReference type="PROSITE-ProRule" id="PRU00552"/>
    </source>
</evidence>
<dbReference type="GO" id="GO:0005829">
    <property type="term" value="C:cytosol"/>
    <property type="evidence" value="ECO:0007669"/>
    <property type="project" value="TreeGrafter"/>
</dbReference>
<feature type="domain" description="Helicase ATP-binding" evidence="12">
    <location>
        <begin position="186"/>
        <end position="357"/>
    </location>
</feature>
<evidence type="ECO:0000256" key="9">
    <source>
        <dbReference type="HAMAP-Rule" id="MF_00964"/>
    </source>
</evidence>
<dbReference type="GO" id="GO:0003724">
    <property type="term" value="F:RNA helicase activity"/>
    <property type="evidence" value="ECO:0007669"/>
    <property type="project" value="UniProtKB-UniRule"/>
</dbReference>
<dbReference type="InterPro" id="IPR014014">
    <property type="entry name" value="RNA_helicase_DEAD_Q_motif"/>
</dbReference>
<dbReference type="GO" id="GO:0005840">
    <property type="term" value="C:ribosome"/>
    <property type="evidence" value="ECO:0007669"/>
    <property type="project" value="TreeGrafter"/>
</dbReference>
<dbReference type="InterPro" id="IPR014001">
    <property type="entry name" value="Helicase_ATP-bd"/>
</dbReference>
<gene>
    <name evidence="9" type="primary">deaD</name>
    <name evidence="9" type="synonym">csdA</name>
    <name evidence="15" type="ORF">IW254_000298</name>
</gene>
<dbReference type="InterPro" id="IPR044742">
    <property type="entry name" value="DEAD/DEAH_RhlB"/>
</dbReference>
<dbReference type="GO" id="GO:0033592">
    <property type="term" value="F:RNA strand annealing activity"/>
    <property type="evidence" value="ECO:0007669"/>
    <property type="project" value="TreeGrafter"/>
</dbReference>
<dbReference type="InterPro" id="IPR000629">
    <property type="entry name" value="RNA-helicase_DEAD-box_CS"/>
</dbReference>